<gene>
    <name evidence="7" type="ORF">Glove_13g281</name>
</gene>
<dbReference type="AlphaFoldDB" id="A0A397JU07"/>
<comment type="similarity">
    <text evidence="1 4">Belongs to the peptidase S8 family.</text>
</comment>
<dbReference type="Pfam" id="PF00082">
    <property type="entry name" value="Peptidase_S8"/>
    <property type="match status" value="1"/>
</dbReference>
<dbReference type="Proteomes" id="UP000266861">
    <property type="component" value="Unassembled WGS sequence"/>
</dbReference>
<dbReference type="PROSITE" id="PS51892">
    <property type="entry name" value="SUBTILASE"/>
    <property type="match status" value="1"/>
</dbReference>
<keyword evidence="5" id="KW-0732">Signal</keyword>
<evidence type="ECO:0000256" key="4">
    <source>
        <dbReference type="PROSITE-ProRule" id="PRU01240"/>
    </source>
</evidence>
<keyword evidence="3" id="KW-0720">Serine protease</keyword>
<dbReference type="EMBL" id="PQFF01000011">
    <property type="protein sequence ID" value="RHZ89536.1"/>
    <property type="molecule type" value="Genomic_DNA"/>
</dbReference>
<evidence type="ECO:0000256" key="2">
    <source>
        <dbReference type="ARBA" id="ARBA00022670"/>
    </source>
</evidence>
<dbReference type="Gene3D" id="3.40.50.200">
    <property type="entry name" value="Peptidase S8/S53 domain"/>
    <property type="match status" value="1"/>
</dbReference>
<name>A0A397JU07_9GLOM</name>
<dbReference type="OrthoDB" id="206201at2759"/>
<comment type="caution">
    <text evidence="7">The sequence shown here is derived from an EMBL/GenBank/DDBJ whole genome shotgun (WGS) entry which is preliminary data.</text>
</comment>
<keyword evidence="2" id="KW-0645">Protease</keyword>
<feature type="chain" id="PRO_5017368122" description="Peptidase S8/S53 domain-containing protein" evidence="5">
    <location>
        <begin position="16"/>
        <end position="100"/>
    </location>
</feature>
<dbReference type="InterPro" id="IPR000209">
    <property type="entry name" value="Peptidase_S8/S53_dom"/>
</dbReference>
<evidence type="ECO:0000259" key="6">
    <source>
        <dbReference type="Pfam" id="PF00082"/>
    </source>
</evidence>
<feature type="domain" description="Peptidase S8/S53" evidence="6">
    <location>
        <begin position="37"/>
        <end position="88"/>
    </location>
</feature>
<dbReference type="GO" id="GO:0006508">
    <property type="term" value="P:proteolysis"/>
    <property type="evidence" value="ECO:0007669"/>
    <property type="project" value="UniProtKB-KW"/>
</dbReference>
<dbReference type="GO" id="GO:0005615">
    <property type="term" value="C:extracellular space"/>
    <property type="evidence" value="ECO:0007669"/>
    <property type="project" value="TreeGrafter"/>
</dbReference>
<comment type="caution">
    <text evidence="4">Lacks conserved residue(s) required for the propagation of feature annotation.</text>
</comment>
<dbReference type="InterPro" id="IPR050131">
    <property type="entry name" value="Peptidase_S8_subtilisin-like"/>
</dbReference>
<dbReference type="PROSITE" id="PS00137">
    <property type="entry name" value="SUBTILASE_HIS"/>
    <property type="match status" value="1"/>
</dbReference>
<evidence type="ECO:0000313" key="7">
    <source>
        <dbReference type="EMBL" id="RHZ89536.1"/>
    </source>
</evidence>
<dbReference type="PANTHER" id="PTHR43806:SF58">
    <property type="entry name" value="ALKALINE PROTEASE 1-RELATED"/>
    <property type="match status" value="1"/>
</dbReference>
<evidence type="ECO:0000256" key="3">
    <source>
        <dbReference type="ARBA" id="ARBA00022825"/>
    </source>
</evidence>
<dbReference type="PANTHER" id="PTHR43806">
    <property type="entry name" value="PEPTIDASE S8"/>
    <property type="match status" value="1"/>
</dbReference>
<organism evidence="7 8">
    <name type="scientific">Diversispora epigaea</name>
    <dbReference type="NCBI Taxonomy" id="1348612"/>
    <lineage>
        <taxon>Eukaryota</taxon>
        <taxon>Fungi</taxon>
        <taxon>Fungi incertae sedis</taxon>
        <taxon>Mucoromycota</taxon>
        <taxon>Glomeromycotina</taxon>
        <taxon>Glomeromycetes</taxon>
        <taxon>Diversisporales</taxon>
        <taxon>Diversisporaceae</taxon>
        <taxon>Diversispora</taxon>
    </lineage>
</organism>
<evidence type="ECO:0000256" key="5">
    <source>
        <dbReference type="SAM" id="SignalP"/>
    </source>
</evidence>
<accession>A0A397JU07</accession>
<dbReference type="InterPro" id="IPR022398">
    <property type="entry name" value="Peptidase_S8_His-AS"/>
</dbReference>
<keyword evidence="8" id="KW-1185">Reference proteome</keyword>
<sequence>MIIIIIYKLIIVVLGTHKEFEGPTSFLGAFCDGCADTDGNGHGSYVSGIVGGKTFDVAKNVDIVGVKVLNSQGSGKLADIINSFSFVLDDVISKKNNAIL</sequence>
<dbReference type="GO" id="GO:0004252">
    <property type="term" value="F:serine-type endopeptidase activity"/>
    <property type="evidence" value="ECO:0007669"/>
    <property type="project" value="InterPro"/>
</dbReference>
<reference evidence="7 8" key="1">
    <citation type="submission" date="2018-08" db="EMBL/GenBank/DDBJ databases">
        <title>Genome and evolution of the arbuscular mycorrhizal fungus Diversispora epigaea (formerly Glomus versiforme) and its bacterial endosymbionts.</title>
        <authorList>
            <person name="Sun X."/>
            <person name="Fei Z."/>
            <person name="Harrison M."/>
        </authorList>
    </citation>
    <scope>NUCLEOTIDE SEQUENCE [LARGE SCALE GENOMIC DNA]</scope>
    <source>
        <strain evidence="7 8">IT104</strain>
    </source>
</reference>
<proteinExistence type="inferred from homology"/>
<evidence type="ECO:0000313" key="8">
    <source>
        <dbReference type="Proteomes" id="UP000266861"/>
    </source>
</evidence>
<evidence type="ECO:0000256" key="1">
    <source>
        <dbReference type="ARBA" id="ARBA00011073"/>
    </source>
</evidence>
<dbReference type="InterPro" id="IPR036852">
    <property type="entry name" value="Peptidase_S8/S53_dom_sf"/>
</dbReference>
<feature type="signal peptide" evidence="5">
    <location>
        <begin position="1"/>
        <end position="15"/>
    </location>
</feature>
<dbReference type="STRING" id="1348612.A0A397JU07"/>
<keyword evidence="3" id="KW-0378">Hydrolase</keyword>
<dbReference type="SUPFAM" id="SSF52743">
    <property type="entry name" value="Subtilisin-like"/>
    <property type="match status" value="1"/>
</dbReference>
<protein>
    <recommendedName>
        <fullName evidence="6">Peptidase S8/S53 domain-containing protein</fullName>
    </recommendedName>
</protein>